<comment type="caution">
    <text evidence="4">The sequence shown here is derived from an EMBL/GenBank/DDBJ whole genome shotgun (WGS) entry which is preliminary data.</text>
</comment>
<dbReference type="Gene3D" id="3.90.1150.10">
    <property type="entry name" value="Aspartate Aminotransferase, domain 1"/>
    <property type="match status" value="1"/>
</dbReference>
<protein>
    <submittedName>
        <fullName evidence="4">Aspartate aminotransferase family protein</fullName>
    </submittedName>
</protein>
<dbReference type="PANTHER" id="PTHR43094">
    <property type="entry name" value="AMINOTRANSFERASE"/>
    <property type="match status" value="1"/>
</dbReference>
<organism evidence="4 5">
    <name type="scientific">Arthrobacter nitrophenolicus</name>
    <dbReference type="NCBI Taxonomy" id="683150"/>
    <lineage>
        <taxon>Bacteria</taxon>
        <taxon>Bacillati</taxon>
        <taxon>Actinomycetota</taxon>
        <taxon>Actinomycetes</taxon>
        <taxon>Micrococcales</taxon>
        <taxon>Micrococcaceae</taxon>
        <taxon>Arthrobacter</taxon>
    </lineage>
</organism>
<dbReference type="InterPro" id="IPR015421">
    <property type="entry name" value="PyrdxlP-dep_Trfase_major"/>
</dbReference>
<keyword evidence="2 3" id="KW-0663">Pyridoxal phosphate</keyword>
<dbReference type="NCBIfam" id="NF004718">
    <property type="entry name" value="PRK06062.1"/>
    <property type="match status" value="1"/>
</dbReference>
<dbReference type="PANTHER" id="PTHR43094:SF1">
    <property type="entry name" value="AMINOTRANSFERASE CLASS-III"/>
    <property type="match status" value="1"/>
</dbReference>
<proteinExistence type="inferred from homology"/>
<keyword evidence="4" id="KW-0808">Transferase</keyword>
<gene>
    <name evidence="4" type="ORF">E2R57_04690</name>
</gene>
<dbReference type="Gene3D" id="3.40.640.10">
    <property type="entry name" value="Type I PLP-dependent aspartate aminotransferase-like (Major domain)"/>
    <property type="match status" value="1"/>
</dbReference>
<evidence type="ECO:0000256" key="2">
    <source>
        <dbReference type="ARBA" id="ARBA00022898"/>
    </source>
</evidence>
<dbReference type="GO" id="GO:0008483">
    <property type="term" value="F:transaminase activity"/>
    <property type="evidence" value="ECO:0007669"/>
    <property type="project" value="UniProtKB-KW"/>
</dbReference>
<dbReference type="GO" id="GO:0030170">
    <property type="term" value="F:pyridoxal phosphate binding"/>
    <property type="evidence" value="ECO:0007669"/>
    <property type="project" value="InterPro"/>
</dbReference>
<dbReference type="SUPFAM" id="SSF53383">
    <property type="entry name" value="PLP-dependent transferases"/>
    <property type="match status" value="1"/>
</dbReference>
<dbReference type="STRING" id="683150.G205_09828"/>
<sequence>MNLDDLVFHPWAMQGPRDVPTLVGGSGSHVVDDGGRRYLDFGSQLVFANLGHQHPRIVAAIREQADRLCTLAPGWASDVRGEAARLIVEVAPEGLGHVLFTSSGTEAIEHAVRMARLFTGRPKVLAAYRSYHGSTTTSIHLTGDPRRWASDTGAAGAVHFFGPFLYRSAFGSATQEEECERALAHLEQVILLEGPGTIAALVLESVTGSSGVIVPPPGYLRGLRELCDRHGIIYIADEVMAGFGRTGAWFGVDHAGVAPDLMAFAKGVNSGYVPLGGVLVSDAVYELFTTRPYPAGLTYSGHPLACAAAVGAISAMRDEDTIAAAARLGSEVLGPGLRELADKHRVVGDVRGIGGLWSLELVRDRVTQEPLVPPGATGAANAPMAAVVKACLERGLLPLVLGNRLHVAPPLNVDDGDAAAGLAILDEALSAADEHAA</sequence>
<evidence type="ECO:0000313" key="4">
    <source>
        <dbReference type="EMBL" id="TDL39770.1"/>
    </source>
</evidence>
<evidence type="ECO:0000313" key="5">
    <source>
        <dbReference type="Proteomes" id="UP000294621"/>
    </source>
</evidence>
<dbReference type="InterPro" id="IPR015424">
    <property type="entry name" value="PyrdxlP-dep_Trfase"/>
</dbReference>
<reference evidence="4 5" key="1">
    <citation type="submission" date="2019-03" db="EMBL/GenBank/DDBJ databases">
        <title>Genome Sequencing and Assembly of Various Microbes Isolated from Partially Reclaimed Soil and Acid Mine Drainage (AMD) Site.</title>
        <authorList>
            <person name="Steinbock B."/>
            <person name="Bechtold R."/>
            <person name="Sevigny J.L."/>
            <person name="Thomas D."/>
            <person name="Cuthill L.R."/>
            <person name="Aveiro Johannsen E.J."/>
            <person name="Thomas K."/>
            <person name="Ghosh A."/>
        </authorList>
    </citation>
    <scope>NUCLEOTIDE SEQUENCE [LARGE SCALE GENOMIC DNA]</scope>
    <source>
        <strain evidence="4 5">S-A1</strain>
    </source>
</reference>
<dbReference type="EMBL" id="SMZQ01000002">
    <property type="protein sequence ID" value="TDL39770.1"/>
    <property type="molecule type" value="Genomic_DNA"/>
</dbReference>
<evidence type="ECO:0000256" key="3">
    <source>
        <dbReference type="RuleBase" id="RU003560"/>
    </source>
</evidence>
<dbReference type="InterPro" id="IPR015422">
    <property type="entry name" value="PyrdxlP-dep_Trfase_small"/>
</dbReference>
<dbReference type="CDD" id="cd00610">
    <property type="entry name" value="OAT_like"/>
    <property type="match status" value="1"/>
</dbReference>
<dbReference type="OrthoDB" id="9801834at2"/>
<dbReference type="InterPro" id="IPR049704">
    <property type="entry name" value="Aminotrans_3_PPA_site"/>
</dbReference>
<dbReference type="Pfam" id="PF00202">
    <property type="entry name" value="Aminotran_3"/>
    <property type="match status" value="1"/>
</dbReference>
<keyword evidence="4" id="KW-0032">Aminotransferase</keyword>
<dbReference type="Proteomes" id="UP000294621">
    <property type="component" value="Unassembled WGS sequence"/>
</dbReference>
<accession>A0A4R5Y5B1</accession>
<name>A0A4R5Y5B1_9MICC</name>
<dbReference type="PROSITE" id="PS00600">
    <property type="entry name" value="AA_TRANSFER_CLASS_3"/>
    <property type="match status" value="1"/>
</dbReference>
<evidence type="ECO:0000256" key="1">
    <source>
        <dbReference type="ARBA" id="ARBA00008954"/>
    </source>
</evidence>
<dbReference type="RefSeq" id="WP_133346881.1">
    <property type="nucleotide sequence ID" value="NZ_SMZQ01000002.1"/>
</dbReference>
<dbReference type="AlphaFoldDB" id="A0A4R5Y5B1"/>
<comment type="similarity">
    <text evidence="1 3">Belongs to the class-III pyridoxal-phosphate-dependent aminotransferase family.</text>
</comment>
<dbReference type="GO" id="GO:0005829">
    <property type="term" value="C:cytosol"/>
    <property type="evidence" value="ECO:0007669"/>
    <property type="project" value="TreeGrafter"/>
</dbReference>
<dbReference type="InterPro" id="IPR005814">
    <property type="entry name" value="Aminotrans_3"/>
</dbReference>